<reference evidence="1 2" key="1">
    <citation type="submission" date="2015-01" db="EMBL/GenBank/DDBJ databases">
        <title>Evolution of Trichinella species and genotypes.</title>
        <authorList>
            <person name="Korhonen P.K."/>
            <person name="Edoardo P."/>
            <person name="Giuseppe L.R."/>
            <person name="Gasser R.B."/>
        </authorList>
    </citation>
    <scope>NUCLEOTIDE SEQUENCE [LARGE SCALE GENOMIC DNA]</scope>
    <source>
        <strain evidence="1">ISS417</strain>
    </source>
</reference>
<dbReference type="AlphaFoldDB" id="A0A0V0UDC6"/>
<evidence type="ECO:0008006" key="3">
    <source>
        <dbReference type="Google" id="ProtNLM"/>
    </source>
</evidence>
<dbReference type="EMBL" id="JYDJ01000020">
    <property type="protein sequence ID" value="KRX49121.1"/>
    <property type="molecule type" value="Genomic_DNA"/>
</dbReference>
<protein>
    <recommendedName>
        <fullName evidence="3">Inactive hydroxysteroid dehydrogenase-like protein 1</fullName>
    </recommendedName>
</protein>
<evidence type="ECO:0000313" key="1">
    <source>
        <dbReference type="EMBL" id="KRX49121.1"/>
    </source>
</evidence>
<organism evidence="1 2">
    <name type="scientific">Trichinella murrelli</name>
    <dbReference type="NCBI Taxonomy" id="144512"/>
    <lineage>
        <taxon>Eukaryota</taxon>
        <taxon>Metazoa</taxon>
        <taxon>Ecdysozoa</taxon>
        <taxon>Nematoda</taxon>
        <taxon>Enoplea</taxon>
        <taxon>Dorylaimia</taxon>
        <taxon>Trichinellida</taxon>
        <taxon>Trichinellidae</taxon>
        <taxon>Trichinella</taxon>
    </lineage>
</organism>
<dbReference type="Proteomes" id="UP000055048">
    <property type="component" value="Unassembled WGS sequence"/>
</dbReference>
<comment type="caution">
    <text evidence="1">The sequence shown here is derived from an EMBL/GenBank/DDBJ whole genome shotgun (WGS) entry which is preliminary data.</text>
</comment>
<accession>A0A0V0UDC6</accession>
<proteinExistence type="predicted"/>
<dbReference type="STRING" id="144512.A0A0V0UDC6"/>
<keyword evidence="2" id="KW-1185">Reference proteome</keyword>
<dbReference type="OrthoDB" id="5545019at2759"/>
<gene>
    <name evidence="1" type="ORF">T05_5300</name>
</gene>
<sequence length="386" mass="44297">MQKTSCLNVLLLTTVHDKMALVVDRAELLINEVCRFCGKWRDFFAIIGVGVSTYCLYCAIKNSVCSIWEHFSGVFTVKRRLEKYGSHAVVIGPASAIRNELMKKLSDNGLHLILVHDEPPSDRYQTYFEFQYARQITTQNVQNLKTDAAVFDYRKLLSTNSIKLMFDTTCCVDQVPCMDLSSETALGRKKLREWFEKDARFRLAILLTRQHLTSKAGSLAVTVVSCQNSGREFFKRKIFEESIARLLYLSQSNRAIMDQYFLPWRLQNLVPLYDPFGDHSPGKKEADIAQGVGLLPTLYSFWVPKPITYVTHLLWSVGQSSISTGYLPHTFLLWCLKWLPLSCPLWTQPKQEQEQPSTSSDNFHIWRLSEGGIVHTNKCRNFAFSH</sequence>
<name>A0A0V0UDC6_9BILA</name>
<evidence type="ECO:0000313" key="2">
    <source>
        <dbReference type="Proteomes" id="UP000055048"/>
    </source>
</evidence>